<dbReference type="PANTHER" id="PTHR24289">
    <property type="entry name" value="STEROID 17-ALPHA-HYDROXYLASE/17,20 LYASE"/>
    <property type="match status" value="1"/>
</dbReference>
<sequence length="503" mass="57198">MDETKHVEESVQISSYTQVILIVLVTTFGIMMLTKKRYKLPPGPWAVPMIGNILSFVNTSFDRNLSKWHKKYGPVFSFSIGRRRMVVINEPEALNEALVKKGSDFSGRPYLYSMSIATQGNKSILMSTYGDGWKLQRKIASHALRQYLTGRQLEERVHEVLQPIIRNMLEREEAFDPHMHLSLTVFNILLGICFGTVMELDDPEFVGLINLFDEANDLFGNGFLEDFFPPLRLYPTKKFTRTMELFGKFNQFIYSRLQEQKEKFDPENVTNLTDNIILAKQEVEADTKSPVSALFTDTHASQTLGDVFGGGVDTTRIQLGWIFLVISTRPDIKEKVQEEVDRVIGDKIPGKEHRAKLVYTEAVMLEAMRLFPVAPLGVPHETLQDTTIGDYEIPAKTTVFPNQIEILHDPNLWEDPLTFKPERFLDESGTKLVAKGQGWVPFSMGHRVCLGESLARLQILYVLAGLVQKLNFSLSKDSCPDLKCNQDGLVNKPKKYKLIVTSR</sequence>
<dbReference type="GeneID" id="101860083"/>
<feature type="transmembrane region" description="Helical" evidence="8">
    <location>
        <begin position="15"/>
        <end position="33"/>
    </location>
</feature>
<reference evidence="10 11" key="1">
    <citation type="submission" date="2025-05" db="UniProtKB">
        <authorList>
            <consortium name="RefSeq"/>
        </authorList>
    </citation>
    <scope>IDENTIFICATION</scope>
</reference>
<keyword evidence="8" id="KW-0472">Membrane</keyword>
<evidence type="ECO:0000313" key="9">
    <source>
        <dbReference type="Proteomes" id="UP000694888"/>
    </source>
</evidence>
<evidence type="ECO:0000256" key="5">
    <source>
        <dbReference type="ARBA" id="ARBA00023004"/>
    </source>
</evidence>
<comment type="similarity">
    <text evidence="1 7">Belongs to the cytochrome P450 family.</text>
</comment>
<name>A0ABM0JIL5_APLCA</name>
<keyword evidence="8" id="KW-0812">Transmembrane</keyword>
<dbReference type="PRINTS" id="PR00385">
    <property type="entry name" value="P450"/>
</dbReference>
<evidence type="ECO:0000256" key="1">
    <source>
        <dbReference type="ARBA" id="ARBA00010617"/>
    </source>
</evidence>
<dbReference type="RefSeq" id="XP_012935790.1">
    <property type="nucleotide sequence ID" value="XM_013080336.2"/>
</dbReference>
<dbReference type="PRINTS" id="PR00463">
    <property type="entry name" value="EP450I"/>
</dbReference>
<gene>
    <name evidence="10 11" type="primary">LOC101860083</name>
</gene>
<keyword evidence="6 7" id="KW-0503">Monooxygenase</keyword>
<dbReference type="PANTHER" id="PTHR24289:SF1">
    <property type="entry name" value="STEROID 17-ALPHA-HYDROXYLASE_17,20 LYASE"/>
    <property type="match status" value="1"/>
</dbReference>
<dbReference type="InterPro" id="IPR001128">
    <property type="entry name" value="Cyt_P450"/>
</dbReference>
<protein>
    <submittedName>
        <fullName evidence="10 11">Cytochrome P450 1A1</fullName>
    </submittedName>
</protein>
<evidence type="ECO:0000256" key="6">
    <source>
        <dbReference type="ARBA" id="ARBA00023033"/>
    </source>
</evidence>
<dbReference type="RefSeq" id="XP_005094477.1">
    <property type="nucleotide sequence ID" value="XM_005094420.3"/>
</dbReference>
<dbReference type="Gene3D" id="1.10.630.10">
    <property type="entry name" value="Cytochrome P450"/>
    <property type="match status" value="1"/>
</dbReference>
<keyword evidence="8" id="KW-1133">Transmembrane helix</keyword>
<organism evidence="9 10">
    <name type="scientific">Aplysia californica</name>
    <name type="common">California sea hare</name>
    <dbReference type="NCBI Taxonomy" id="6500"/>
    <lineage>
        <taxon>Eukaryota</taxon>
        <taxon>Metazoa</taxon>
        <taxon>Spiralia</taxon>
        <taxon>Lophotrochozoa</taxon>
        <taxon>Mollusca</taxon>
        <taxon>Gastropoda</taxon>
        <taxon>Heterobranchia</taxon>
        <taxon>Euthyneura</taxon>
        <taxon>Tectipleura</taxon>
        <taxon>Aplysiida</taxon>
        <taxon>Aplysioidea</taxon>
        <taxon>Aplysiidae</taxon>
        <taxon>Aplysia</taxon>
    </lineage>
</organism>
<dbReference type="PROSITE" id="PS00086">
    <property type="entry name" value="CYTOCHROME_P450"/>
    <property type="match status" value="1"/>
</dbReference>
<dbReference type="SUPFAM" id="SSF48264">
    <property type="entry name" value="Cytochrome P450"/>
    <property type="match status" value="1"/>
</dbReference>
<evidence type="ECO:0000256" key="4">
    <source>
        <dbReference type="ARBA" id="ARBA00023002"/>
    </source>
</evidence>
<evidence type="ECO:0000313" key="11">
    <source>
        <dbReference type="RefSeq" id="XP_012935790.1"/>
    </source>
</evidence>
<dbReference type="Proteomes" id="UP000694888">
    <property type="component" value="Unplaced"/>
</dbReference>
<dbReference type="Pfam" id="PF00067">
    <property type="entry name" value="p450"/>
    <property type="match status" value="1"/>
</dbReference>
<dbReference type="InterPro" id="IPR017972">
    <property type="entry name" value="Cyt_P450_CS"/>
</dbReference>
<keyword evidence="2 7" id="KW-0349">Heme</keyword>
<dbReference type="InterPro" id="IPR002401">
    <property type="entry name" value="Cyt_P450_E_grp-I"/>
</dbReference>
<evidence type="ECO:0000313" key="10">
    <source>
        <dbReference type="RefSeq" id="XP_005094477.1"/>
    </source>
</evidence>
<evidence type="ECO:0000256" key="7">
    <source>
        <dbReference type="RuleBase" id="RU000461"/>
    </source>
</evidence>
<evidence type="ECO:0000256" key="3">
    <source>
        <dbReference type="ARBA" id="ARBA00022723"/>
    </source>
</evidence>
<keyword evidence="9" id="KW-1185">Reference proteome</keyword>
<keyword evidence="3 7" id="KW-0479">Metal-binding</keyword>
<keyword evidence="5 7" id="KW-0408">Iron</keyword>
<evidence type="ECO:0000256" key="2">
    <source>
        <dbReference type="ARBA" id="ARBA00022617"/>
    </source>
</evidence>
<evidence type="ECO:0000256" key="8">
    <source>
        <dbReference type="SAM" id="Phobius"/>
    </source>
</evidence>
<accession>A0ABM0JIL5</accession>
<keyword evidence="4 7" id="KW-0560">Oxidoreductase</keyword>
<proteinExistence type="inferred from homology"/>
<dbReference type="InterPro" id="IPR036396">
    <property type="entry name" value="Cyt_P450_sf"/>
</dbReference>